<organism evidence="16 17">
    <name type="scientific">Priestia endophytica DSM 13796</name>
    <dbReference type="NCBI Taxonomy" id="1121089"/>
    <lineage>
        <taxon>Bacteria</taxon>
        <taxon>Bacillati</taxon>
        <taxon>Bacillota</taxon>
        <taxon>Bacilli</taxon>
        <taxon>Bacillales</taxon>
        <taxon>Bacillaceae</taxon>
        <taxon>Priestia</taxon>
    </lineage>
</organism>
<feature type="domain" description="FAD/NAD(P)-binding" evidence="15">
    <location>
        <begin position="5"/>
        <end position="323"/>
    </location>
</feature>
<evidence type="ECO:0000256" key="4">
    <source>
        <dbReference type="ARBA" id="ARBA00016961"/>
    </source>
</evidence>
<evidence type="ECO:0000256" key="1">
    <source>
        <dbReference type="ARBA" id="ARBA00004496"/>
    </source>
</evidence>
<evidence type="ECO:0000256" key="3">
    <source>
        <dbReference type="ARBA" id="ARBA00012608"/>
    </source>
</evidence>
<evidence type="ECO:0000259" key="14">
    <source>
        <dbReference type="Pfam" id="PF02852"/>
    </source>
</evidence>
<dbReference type="InterPro" id="IPR016156">
    <property type="entry name" value="FAD/NAD-linked_Rdtase_dimer_sf"/>
</dbReference>
<keyword evidence="5" id="KW-0963">Cytoplasm</keyword>
<evidence type="ECO:0000256" key="7">
    <source>
        <dbReference type="ARBA" id="ARBA00022827"/>
    </source>
</evidence>
<dbReference type="Pfam" id="PF02852">
    <property type="entry name" value="Pyr_redox_dim"/>
    <property type="match status" value="1"/>
</dbReference>
<dbReference type="SUPFAM" id="SSF55424">
    <property type="entry name" value="FAD/NAD-linked reductases, dimerisation (C-terminal) domain"/>
    <property type="match status" value="1"/>
</dbReference>
<comment type="catalytic activity">
    <reaction evidence="12 13">
        <text>N(6)-[(R)-dihydrolipoyl]-L-lysyl-[protein] + NAD(+) = N(6)-[(R)-lipoyl]-L-lysyl-[protein] + NADH + H(+)</text>
        <dbReference type="Rhea" id="RHEA:15045"/>
        <dbReference type="Rhea" id="RHEA-COMP:10474"/>
        <dbReference type="Rhea" id="RHEA-COMP:10475"/>
        <dbReference type="ChEBI" id="CHEBI:15378"/>
        <dbReference type="ChEBI" id="CHEBI:57540"/>
        <dbReference type="ChEBI" id="CHEBI:57945"/>
        <dbReference type="ChEBI" id="CHEBI:83099"/>
        <dbReference type="ChEBI" id="CHEBI:83100"/>
        <dbReference type="EC" id="1.8.1.4"/>
    </reaction>
</comment>
<feature type="domain" description="Pyridine nucleotide-disulphide oxidoreductase dimerisation" evidence="14">
    <location>
        <begin position="342"/>
        <end position="450"/>
    </location>
</feature>
<evidence type="ECO:0000256" key="13">
    <source>
        <dbReference type="RuleBase" id="RU003692"/>
    </source>
</evidence>
<dbReference type="GeneID" id="93710144"/>
<keyword evidence="11 13" id="KW-0676">Redox-active center</keyword>
<keyword evidence="9 13" id="KW-0520">NAD</keyword>
<sequence length="465" mass="50239">MVNVYEVVVIGGGPGGYVAALHAAELGKKVALIEADFLGGTCLNRGCIPSKTLLKHAEIIESIEKAQSWGIETGELSFSLGKMKKRKDDVIQRLRQGISYLLSQGKIDVYEGFGKIEEGKVIKIESKEKEERIQAERIIIATGSSPIVPPIEGLSSVDFDTSDTIFDIQEIPKSVVIIGGGVIGVEFACIFASLKAEVTVIEAADRIIPSEDIDASKILNKLLKKKGIRFYTSTKVTKVQEQNTQKVVTCIDAKGKEHLFEAETLILSVGRKPNLSAIQNLNVGMEGPFIKVNEKMETSVPSIYAVGDVVGGYQLAHVASAEGIIAANNAAGFNDKIDYKVVPRCIYTLPEVASVGITEEEAKKQGISVRVERFDHAGNGKALASGESDGFVKIVYEENYGEIIGVTMVGSHVTEMISEASAFIYLEGTVEEVSKMIHPHPAVAESFYEAAINSINSMRKKSVLV</sequence>
<comment type="subcellular location">
    <subcellularLocation>
        <location evidence="1">Cytoplasm</location>
    </subcellularLocation>
</comment>
<keyword evidence="7 13" id="KW-0274">FAD</keyword>
<accession>A0A1I5YMG1</accession>
<dbReference type="PIRSF" id="PIRSF000350">
    <property type="entry name" value="Mercury_reductase_MerA"/>
    <property type="match status" value="1"/>
</dbReference>
<dbReference type="InterPro" id="IPR006258">
    <property type="entry name" value="Lipoamide_DH"/>
</dbReference>
<comment type="miscellaneous">
    <text evidence="13">The active site is a redox-active disulfide bond.</text>
</comment>
<evidence type="ECO:0000259" key="15">
    <source>
        <dbReference type="Pfam" id="PF07992"/>
    </source>
</evidence>
<evidence type="ECO:0000313" key="16">
    <source>
        <dbReference type="EMBL" id="SFQ45429.1"/>
    </source>
</evidence>
<comment type="cofactor">
    <cofactor evidence="13">
        <name>FAD</name>
        <dbReference type="ChEBI" id="CHEBI:57692"/>
    </cofactor>
    <text evidence="13">Binds 1 FAD per subunit.</text>
</comment>
<evidence type="ECO:0000256" key="10">
    <source>
        <dbReference type="ARBA" id="ARBA00023157"/>
    </source>
</evidence>
<dbReference type="InterPro" id="IPR004099">
    <property type="entry name" value="Pyr_nucl-diS_OxRdtase_dimer"/>
</dbReference>
<dbReference type="InterPro" id="IPR050151">
    <property type="entry name" value="Class-I_Pyr_Nuc-Dis_Oxidored"/>
</dbReference>
<name>A0A1I5YMG1_9BACI</name>
<dbReference type="Pfam" id="PF07992">
    <property type="entry name" value="Pyr_redox_2"/>
    <property type="match status" value="1"/>
</dbReference>
<keyword evidence="6 13" id="KW-0285">Flavoprotein</keyword>
<keyword evidence="10" id="KW-1015">Disulfide bond</keyword>
<dbReference type="Gene3D" id="3.30.390.30">
    <property type="match status" value="1"/>
</dbReference>
<evidence type="ECO:0000256" key="12">
    <source>
        <dbReference type="ARBA" id="ARBA00049187"/>
    </source>
</evidence>
<dbReference type="InterPro" id="IPR012999">
    <property type="entry name" value="Pyr_OxRdtase_I_AS"/>
</dbReference>
<proteinExistence type="inferred from homology"/>
<keyword evidence="17" id="KW-1185">Reference proteome</keyword>
<evidence type="ECO:0000256" key="8">
    <source>
        <dbReference type="ARBA" id="ARBA00023002"/>
    </source>
</evidence>
<dbReference type="InterPro" id="IPR001100">
    <property type="entry name" value="Pyr_nuc-diS_OxRdtase"/>
</dbReference>
<evidence type="ECO:0000256" key="6">
    <source>
        <dbReference type="ARBA" id="ARBA00022630"/>
    </source>
</evidence>
<evidence type="ECO:0000256" key="2">
    <source>
        <dbReference type="ARBA" id="ARBA00007532"/>
    </source>
</evidence>
<dbReference type="EMBL" id="FOXX01000003">
    <property type="protein sequence ID" value="SFQ45429.1"/>
    <property type="molecule type" value="Genomic_DNA"/>
</dbReference>
<dbReference type="PRINTS" id="PR00368">
    <property type="entry name" value="FADPNR"/>
</dbReference>
<keyword evidence="8 13" id="KW-0560">Oxidoreductase</keyword>
<dbReference type="InterPro" id="IPR036188">
    <property type="entry name" value="FAD/NAD-bd_sf"/>
</dbReference>
<comment type="similarity">
    <text evidence="2 13">Belongs to the class-I pyridine nucleotide-disulfide oxidoreductase family.</text>
</comment>
<dbReference type="InterPro" id="IPR023753">
    <property type="entry name" value="FAD/NAD-binding_dom"/>
</dbReference>
<dbReference type="NCBIfam" id="TIGR01350">
    <property type="entry name" value="lipoamide_DH"/>
    <property type="match status" value="1"/>
</dbReference>
<reference evidence="16 17" key="1">
    <citation type="submission" date="2016-10" db="EMBL/GenBank/DDBJ databases">
        <authorList>
            <person name="Varghese N."/>
            <person name="Submissions S."/>
        </authorList>
    </citation>
    <scope>NUCLEOTIDE SEQUENCE [LARGE SCALE GENOMIC DNA]</scope>
    <source>
        <strain evidence="16 17">DSM 13796</strain>
    </source>
</reference>
<dbReference type="EC" id="1.8.1.4" evidence="3 13"/>
<dbReference type="PRINTS" id="PR00411">
    <property type="entry name" value="PNDRDTASEI"/>
</dbReference>
<dbReference type="Proteomes" id="UP000182762">
    <property type="component" value="Unassembled WGS sequence"/>
</dbReference>
<gene>
    <name evidence="16" type="ORF">SAMN02745910_01425</name>
</gene>
<evidence type="ECO:0000256" key="5">
    <source>
        <dbReference type="ARBA" id="ARBA00022490"/>
    </source>
</evidence>
<comment type="caution">
    <text evidence="16">The sequence shown here is derived from an EMBL/GenBank/DDBJ whole genome shotgun (WGS) entry which is preliminary data.</text>
</comment>
<dbReference type="PANTHER" id="PTHR22912:SF217">
    <property type="entry name" value="DIHYDROLIPOYL DEHYDROGENASE"/>
    <property type="match status" value="1"/>
</dbReference>
<dbReference type="Gene3D" id="3.50.50.60">
    <property type="entry name" value="FAD/NAD(P)-binding domain"/>
    <property type="match status" value="2"/>
</dbReference>
<dbReference type="RefSeq" id="WP_061802812.1">
    <property type="nucleotide sequence ID" value="NZ_FOXX01000003.1"/>
</dbReference>
<evidence type="ECO:0000256" key="9">
    <source>
        <dbReference type="ARBA" id="ARBA00023027"/>
    </source>
</evidence>
<dbReference type="PANTHER" id="PTHR22912">
    <property type="entry name" value="DISULFIDE OXIDOREDUCTASE"/>
    <property type="match status" value="1"/>
</dbReference>
<dbReference type="PROSITE" id="PS00076">
    <property type="entry name" value="PYRIDINE_REDOX_1"/>
    <property type="match status" value="1"/>
</dbReference>
<evidence type="ECO:0000256" key="11">
    <source>
        <dbReference type="ARBA" id="ARBA00023284"/>
    </source>
</evidence>
<evidence type="ECO:0000313" key="17">
    <source>
        <dbReference type="Proteomes" id="UP000182762"/>
    </source>
</evidence>
<protein>
    <recommendedName>
        <fullName evidence="4 13">Dihydrolipoyl dehydrogenase</fullName>
        <ecNumber evidence="3 13">1.8.1.4</ecNumber>
    </recommendedName>
</protein>
<dbReference type="SUPFAM" id="SSF51905">
    <property type="entry name" value="FAD/NAD(P)-binding domain"/>
    <property type="match status" value="1"/>
</dbReference>